<dbReference type="EC" id="1.4.3.-" evidence="8"/>
<evidence type="ECO:0000256" key="3">
    <source>
        <dbReference type="ARBA" id="ARBA00022772"/>
    </source>
</evidence>
<dbReference type="InterPro" id="IPR015798">
    <property type="entry name" value="Cu_amine_oxidase_C"/>
</dbReference>
<dbReference type="GO" id="GO:0009308">
    <property type="term" value="P:amine metabolic process"/>
    <property type="evidence" value="ECO:0007669"/>
    <property type="project" value="UniProtKB-UniRule"/>
</dbReference>
<dbReference type="GO" id="GO:0048038">
    <property type="term" value="F:quinone binding"/>
    <property type="evidence" value="ECO:0007669"/>
    <property type="project" value="InterPro"/>
</dbReference>
<keyword evidence="4 8" id="KW-0560">Oxidoreductase</keyword>
<evidence type="ECO:0000256" key="5">
    <source>
        <dbReference type="ARBA" id="ARBA00023008"/>
    </source>
</evidence>
<dbReference type="InterPro" id="IPR015802">
    <property type="entry name" value="Cu_amine_oxidase_N3"/>
</dbReference>
<feature type="domain" description="Copper amine oxidase N2-terminal" evidence="10">
    <location>
        <begin position="42"/>
        <end position="131"/>
    </location>
</feature>
<evidence type="ECO:0000256" key="7">
    <source>
        <dbReference type="PIRSR" id="PIRSR600269-51"/>
    </source>
</evidence>
<dbReference type="Proteomes" id="UP000019772">
    <property type="component" value="Chromosome"/>
</dbReference>
<feature type="active site" description="Proton acceptor" evidence="6">
    <location>
        <position position="337"/>
    </location>
</feature>
<evidence type="ECO:0000313" key="12">
    <source>
        <dbReference type="EMBL" id="AHV95396.1"/>
    </source>
</evidence>
<comment type="PTM">
    <text evidence="7 8">Topaquinone (TPQ) is generated by copper-dependent autoxidation of a specific tyrosyl residue.</text>
</comment>
<keyword evidence="3 6" id="KW-0801">TPQ</keyword>
<dbReference type="InterPro" id="IPR049948">
    <property type="entry name" value="Cu_Am_ox_TPQ-bd"/>
</dbReference>
<dbReference type="KEGG" id="psab:PSAB_02300"/>
<accession>X4Z6M4</accession>
<dbReference type="eggNOG" id="COG3733">
    <property type="taxonomic scope" value="Bacteria"/>
</dbReference>
<evidence type="ECO:0000256" key="6">
    <source>
        <dbReference type="PIRSR" id="PIRSR600269-50"/>
    </source>
</evidence>
<feature type="modified residue" description="2',4',5'-topaquinone" evidence="7">
    <location>
        <position position="419"/>
    </location>
</feature>
<feature type="active site" description="Schiff-base intermediate with substrate; via topaquinone" evidence="6">
    <location>
        <position position="419"/>
    </location>
</feature>
<gene>
    <name evidence="12" type="primary">tynA</name>
    <name evidence="12" type="ORF">PSAB_02300</name>
</gene>
<sequence>MNKKIILAGTAAAALFLTSVIPGSPWKSEAAAIVAPKVAYDPLNPLTEQEIRSVSYIIKHSSKYKKDMRFTEITLKEPDKKKVWNWVLLNDAAKKMKANKLPRQAAFVISEQRKVYEGVVDLDSKRIVEWKENTAGGYAMVSFAEDPSEVVYKNPEFLAALKKRGLAGKVNKVKLVGLTVGYYGPDNADPNRRLYKYTAYLDTGDGNFFTHPIENLVVTVDIDEKKVLKVEDEGVIPVPMNDHGYRKGDKDSTREPAKPIVITQPKGVNYTIKGQEISWQGWKFHVMLDARRGPVISAATYNDHGKVRKVMYSGGLGGMTVPYGDPGLNWYWKTYMDSGEYGVGKLGRPMVLGADVPNNTTFIDATLNDDNGNPYTSPKVIGIFERYADSDWTHSEAGVTDSRARLELVVRFISTVGNYDYTFDYVFQQNANIKINVGASGIEAVKGAAATSVKSTDEHYIDPNNAEIRNGTLVDKHTVAVYHQHIYNFRLDMDVDGEKNTVLELDPKAAPITGNPSKKTEMVLEQKTYHTELEAAQKFDPDKVVLVTNPEKKNKLGYLTGYQIIANAGGTHPFAEDPLFGDDDYLIKRAGYLKKHIWVTPYSPDEVYPEGKYINQNPNDTGLAAWASQDRDIYEKDDVVWITTGTTHIPRSEEWPMMSTEWASAMLKPFNFIDRTPTLDLPAPAESDTKKK</sequence>
<dbReference type="OrthoDB" id="9772590at2"/>
<dbReference type="PANTHER" id="PTHR10638:SF41">
    <property type="entry name" value="AMINE OXIDASE"/>
    <property type="match status" value="1"/>
</dbReference>
<keyword evidence="2 8" id="KW-0479">Metal-binding</keyword>
<dbReference type="InterPro" id="IPR049947">
    <property type="entry name" value="Cu_Am_Ox_Cu-bd"/>
</dbReference>
<feature type="domain" description="Copper amine oxidase N3-terminal" evidence="11">
    <location>
        <begin position="148"/>
        <end position="239"/>
    </location>
</feature>
<dbReference type="InterPro" id="IPR015800">
    <property type="entry name" value="Cu_amine_oxidase_N2"/>
</dbReference>
<evidence type="ECO:0000259" key="9">
    <source>
        <dbReference type="Pfam" id="PF01179"/>
    </source>
</evidence>
<dbReference type="PANTHER" id="PTHR10638">
    <property type="entry name" value="COPPER AMINE OXIDASE"/>
    <property type="match status" value="1"/>
</dbReference>
<dbReference type="Gene3D" id="3.10.450.40">
    <property type="match status" value="2"/>
</dbReference>
<comment type="cofactor">
    <cofactor evidence="8">
        <name>Cu cation</name>
        <dbReference type="ChEBI" id="CHEBI:23378"/>
    </cofactor>
    <text evidence="8">Contains 1 topaquinone per subunit.</text>
</comment>
<dbReference type="Pfam" id="PF01179">
    <property type="entry name" value="Cu_amine_oxid"/>
    <property type="match status" value="1"/>
</dbReference>
<dbReference type="PROSITE" id="PS01165">
    <property type="entry name" value="COPPER_AMINE_OXID_2"/>
    <property type="match status" value="1"/>
</dbReference>
<dbReference type="EMBL" id="CP004078">
    <property type="protein sequence ID" value="AHV95396.1"/>
    <property type="molecule type" value="Genomic_DNA"/>
</dbReference>
<reference evidence="12 13" key="1">
    <citation type="journal article" date="2014" name="PLoS Genet.">
        <title>Comparative Genomic Analysis of N2-Fixing and Non-N2-Fixing Paenibacillus spp.: Organization, Evolution and Expression of the Nitrogen Fixation Genes.</title>
        <authorList>
            <person name="Xie J.B."/>
            <person name="Du Z."/>
            <person name="Bai L."/>
            <person name="Tian C."/>
            <person name="Zhang Y."/>
            <person name="Xie J.Y."/>
            <person name="Wang T."/>
            <person name="Liu X."/>
            <person name="Chen X."/>
            <person name="Cheng Q."/>
            <person name="Chen S."/>
            <person name="Li J."/>
        </authorList>
    </citation>
    <scope>NUCLEOTIDE SEQUENCE [LARGE SCALE GENOMIC DNA]</scope>
    <source>
        <strain evidence="12 13">T27</strain>
    </source>
</reference>
<dbReference type="SUPFAM" id="SSF49998">
    <property type="entry name" value="Amine oxidase catalytic domain"/>
    <property type="match status" value="1"/>
</dbReference>
<evidence type="ECO:0000256" key="8">
    <source>
        <dbReference type="RuleBase" id="RU000672"/>
    </source>
</evidence>
<dbReference type="Pfam" id="PF02727">
    <property type="entry name" value="Cu_amine_oxidN2"/>
    <property type="match status" value="1"/>
</dbReference>
<feature type="domain" description="Copper amine oxidase catalytic" evidence="9">
    <location>
        <begin position="261"/>
        <end position="679"/>
    </location>
</feature>
<evidence type="ECO:0000313" key="13">
    <source>
        <dbReference type="Proteomes" id="UP000019772"/>
    </source>
</evidence>
<dbReference type="InterPro" id="IPR016182">
    <property type="entry name" value="Cu_amine_oxidase_N-reg"/>
</dbReference>
<proteinExistence type="inferred from homology"/>
<dbReference type="SUPFAM" id="SSF54416">
    <property type="entry name" value="Amine oxidase N-terminal region"/>
    <property type="match status" value="2"/>
</dbReference>
<dbReference type="Pfam" id="PF02728">
    <property type="entry name" value="Cu_amine_oxidN3"/>
    <property type="match status" value="1"/>
</dbReference>
<evidence type="ECO:0000259" key="11">
    <source>
        <dbReference type="Pfam" id="PF02728"/>
    </source>
</evidence>
<dbReference type="InterPro" id="IPR000269">
    <property type="entry name" value="Cu_amine_oxidase"/>
</dbReference>
<dbReference type="STRING" id="1268072.PSAB_02300"/>
<dbReference type="HOGENOM" id="CLU_011500_5_4_9"/>
<organism evidence="12 13">
    <name type="scientific">Paenibacillus sabinae T27</name>
    <dbReference type="NCBI Taxonomy" id="1268072"/>
    <lineage>
        <taxon>Bacteria</taxon>
        <taxon>Bacillati</taxon>
        <taxon>Bacillota</taxon>
        <taxon>Bacilli</taxon>
        <taxon>Bacillales</taxon>
        <taxon>Paenibacillaceae</taxon>
        <taxon>Paenibacillus</taxon>
    </lineage>
</organism>
<dbReference type="PROSITE" id="PS01164">
    <property type="entry name" value="COPPER_AMINE_OXID_1"/>
    <property type="match status" value="1"/>
</dbReference>
<evidence type="ECO:0000256" key="1">
    <source>
        <dbReference type="ARBA" id="ARBA00007983"/>
    </source>
</evidence>
<dbReference type="PATRIC" id="fig|1268072.3.peg.485"/>
<dbReference type="AlphaFoldDB" id="X4Z6M4"/>
<evidence type="ECO:0000256" key="2">
    <source>
        <dbReference type="ARBA" id="ARBA00022723"/>
    </source>
</evidence>
<name>X4Z6M4_9BACL</name>
<dbReference type="RefSeq" id="WP_025332990.1">
    <property type="nucleotide sequence ID" value="NZ_CP004078.1"/>
</dbReference>
<dbReference type="GO" id="GO:0008131">
    <property type="term" value="F:primary methylamine oxidase activity"/>
    <property type="evidence" value="ECO:0007669"/>
    <property type="project" value="InterPro"/>
</dbReference>
<dbReference type="InterPro" id="IPR036460">
    <property type="entry name" value="Cu_amine_oxidase_C_sf"/>
</dbReference>
<keyword evidence="5 8" id="KW-0186">Copper</keyword>
<comment type="similarity">
    <text evidence="1 8">Belongs to the copper/topaquinone oxidase family.</text>
</comment>
<evidence type="ECO:0000256" key="4">
    <source>
        <dbReference type="ARBA" id="ARBA00023002"/>
    </source>
</evidence>
<protein>
    <recommendedName>
        <fullName evidence="8">Amine oxidase</fullName>
        <ecNumber evidence="8">1.4.3.-</ecNumber>
    </recommendedName>
</protein>
<dbReference type="GO" id="GO:0005507">
    <property type="term" value="F:copper ion binding"/>
    <property type="evidence" value="ECO:0007669"/>
    <property type="project" value="InterPro"/>
</dbReference>
<evidence type="ECO:0000259" key="10">
    <source>
        <dbReference type="Pfam" id="PF02727"/>
    </source>
</evidence>
<keyword evidence="13" id="KW-1185">Reference proteome</keyword>
<dbReference type="Gene3D" id="2.70.98.20">
    <property type="entry name" value="Copper amine oxidase, catalytic domain"/>
    <property type="match status" value="1"/>
</dbReference>